<dbReference type="EMBL" id="SGPL01000377">
    <property type="protein sequence ID" value="THH13207.1"/>
    <property type="molecule type" value="Genomic_DNA"/>
</dbReference>
<organism evidence="2 3">
    <name type="scientific">Bondarzewia mesenterica</name>
    <dbReference type="NCBI Taxonomy" id="1095465"/>
    <lineage>
        <taxon>Eukaryota</taxon>
        <taxon>Fungi</taxon>
        <taxon>Dikarya</taxon>
        <taxon>Basidiomycota</taxon>
        <taxon>Agaricomycotina</taxon>
        <taxon>Agaricomycetes</taxon>
        <taxon>Russulales</taxon>
        <taxon>Bondarzewiaceae</taxon>
        <taxon>Bondarzewia</taxon>
    </lineage>
</organism>
<reference evidence="2 3" key="1">
    <citation type="submission" date="2019-02" db="EMBL/GenBank/DDBJ databases">
        <title>Genome sequencing of the rare red list fungi Bondarzewia mesenterica.</title>
        <authorList>
            <person name="Buettner E."/>
            <person name="Kellner H."/>
        </authorList>
    </citation>
    <scope>NUCLEOTIDE SEQUENCE [LARGE SCALE GENOMIC DNA]</scope>
    <source>
        <strain evidence="2 3">DSM 108281</strain>
    </source>
</reference>
<keyword evidence="3" id="KW-1185">Reference proteome</keyword>
<gene>
    <name evidence="2" type="ORF">EW146_g6985</name>
</gene>
<dbReference type="Proteomes" id="UP000310158">
    <property type="component" value="Unassembled WGS sequence"/>
</dbReference>
<evidence type="ECO:0000256" key="1">
    <source>
        <dbReference type="SAM" id="MobiDB-lite"/>
    </source>
</evidence>
<sequence length="91" mass="9663">MHPEDRPDPIAVNLTPSDFPSTAPPATFNSSARLPSRGLPVAQADSAAFDNDIDLSLLWTASSNGFTPLEQQQTLQAQAQAQVQAEMLGLS</sequence>
<dbReference type="AlphaFoldDB" id="A0A4S4LMS7"/>
<name>A0A4S4LMS7_9AGAM</name>
<comment type="caution">
    <text evidence="2">The sequence shown here is derived from an EMBL/GenBank/DDBJ whole genome shotgun (WGS) entry which is preliminary data.</text>
</comment>
<feature type="region of interest" description="Disordered" evidence="1">
    <location>
        <begin position="1"/>
        <end position="35"/>
    </location>
</feature>
<accession>A0A4S4LMS7</accession>
<protein>
    <submittedName>
        <fullName evidence="2">Uncharacterized protein</fullName>
    </submittedName>
</protein>
<evidence type="ECO:0000313" key="3">
    <source>
        <dbReference type="Proteomes" id="UP000310158"/>
    </source>
</evidence>
<evidence type="ECO:0000313" key="2">
    <source>
        <dbReference type="EMBL" id="THH13207.1"/>
    </source>
</evidence>
<proteinExistence type="predicted"/>